<dbReference type="Gene3D" id="3.30.420.10">
    <property type="entry name" value="Ribonuclease H-like superfamily/Ribonuclease H"/>
    <property type="match status" value="1"/>
</dbReference>
<dbReference type="InterPro" id="IPR036397">
    <property type="entry name" value="RNaseH_sf"/>
</dbReference>
<dbReference type="InterPro" id="IPR001584">
    <property type="entry name" value="Integrase_cat-core"/>
</dbReference>
<feature type="domain" description="Chromo" evidence="3">
    <location>
        <begin position="296"/>
        <end position="356"/>
    </location>
</feature>
<dbReference type="GO" id="GO:0006338">
    <property type="term" value="P:chromatin remodeling"/>
    <property type="evidence" value="ECO:0007669"/>
    <property type="project" value="UniProtKB-ARBA"/>
</dbReference>
<dbReference type="InterPro" id="IPR056924">
    <property type="entry name" value="SH3_Tf2-1"/>
</dbReference>
<dbReference type="OrthoDB" id="3362284at2759"/>
<dbReference type="InterPro" id="IPR050951">
    <property type="entry name" value="Retrovirus_Pol_polyprotein"/>
</dbReference>
<dbReference type="SUPFAM" id="SSF53098">
    <property type="entry name" value="Ribonuclease H-like"/>
    <property type="match status" value="1"/>
</dbReference>
<organism evidence="5 6">
    <name type="scientific">Mycena venus</name>
    <dbReference type="NCBI Taxonomy" id="2733690"/>
    <lineage>
        <taxon>Eukaryota</taxon>
        <taxon>Fungi</taxon>
        <taxon>Dikarya</taxon>
        <taxon>Basidiomycota</taxon>
        <taxon>Agaricomycotina</taxon>
        <taxon>Agaricomycetes</taxon>
        <taxon>Agaricomycetidae</taxon>
        <taxon>Agaricales</taxon>
        <taxon>Marasmiineae</taxon>
        <taxon>Mycenaceae</taxon>
        <taxon>Mycena</taxon>
    </lineage>
</organism>
<dbReference type="InterPro" id="IPR012337">
    <property type="entry name" value="RNaseH-like_sf"/>
</dbReference>
<evidence type="ECO:0000259" key="4">
    <source>
        <dbReference type="PROSITE" id="PS50994"/>
    </source>
</evidence>
<dbReference type="InterPro" id="IPR000953">
    <property type="entry name" value="Chromo/chromo_shadow_dom"/>
</dbReference>
<dbReference type="GO" id="GO:0005634">
    <property type="term" value="C:nucleus"/>
    <property type="evidence" value="ECO:0007669"/>
    <property type="project" value="UniProtKB-ARBA"/>
</dbReference>
<dbReference type="InterPro" id="IPR023780">
    <property type="entry name" value="Chromo_domain"/>
</dbReference>
<dbReference type="SMART" id="SM00298">
    <property type="entry name" value="CHROMO"/>
    <property type="match status" value="1"/>
</dbReference>
<gene>
    <name evidence="5" type="ORF">MVEN_01599100</name>
</gene>
<proteinExistence type="predicted"/>
<feature type="domain" description="Integrase catalytic" evidence="4">
    <location>
        <begin position="1"/>
        <end position="150"/>
    </location>
</feature>
<feature type="region of interest" description="Disordered" evidence="2">
    <location>
        <begin position="417"/>
        <end position="439"/>
    </location>
</feature>
<sequence>MDVIVKLPVLHGYDSIFVVCDRLTRAAHFVPCNESLKAPELAWLFLDRIFRYHGLPESIISDRSGVFISQFWSELTRLLQVDACTSMAYHPQTDGLTERTNQTLETYLRAYVSYQQDDWVDYLPLAEFAFNNSENSSTKQSPFFANTGFHPTFEPRISEAAPAVVPAAGDLATQLKQIHAELKAELKHAQEVQARAYDRHREPVPDLQPGQLVWLLRRNIKTTQPSDKLDHCRLGPYPVERAVGTRAFKLCLPSYLSRLHPVFHISLLEPYKDPSEFHVHADPQPFELAPDDDPATHVAAILDACKTGHRYEYLVRFSGASEDEAAWVPLSNIPHTADELLERFHRRHPRAPRPQRVVLDKTYPVNDPSPDSSSSTPSSSEPSPVTSTAIPPATRCTPTPPPLRQNLCSNYVAPTVTTTHSGRASRPPQRLDPVHIPKPCRSVRFSAPVLPPALEGG</sequence>
<feature type="compositionally biased region" description="Low complexity" evidence="2">
    <location>
        <begin position="368"/>
        <end position="397"/>
    </location>
</feature>
<feature type="region of interest" description="Disordered" evidence="2">
    <location>
        <begin position="346"/>
        <end position="403"/>
    </location>
</feature>
<evidence type="ECO:0000313" key="6">
    <source>
        <dbReference type="Proteomes" id="UP000620124"/>
    </source>
</evidence>
<dbReference type="Pfam" id="PF24626">
    <property type="entry name" value="SH3_Tf2-1"/>
    <property type="match status" value="1"/>
</dbReference>
<evidence type="ECO:0000313" key="5">
    <source>
        <dbReference type="EMBL" id="KAF7345784.1"/>
    </source>
</evidence>
<dbReference type="InterPro" id="IPR016197">
    <property type="entry name" value="Chromo-like_dom_sf"/>
</dbReference>
<dbReference type="SUPFAM" id="SSF54160">
    <property type="entry name" value="Chromo domain-like"/>
    <property type="match status" value="1"/>
</dbReference>
<dbReference type="PANTHER" id="PTHR37984:SF5">
    <property type="entry name" value="PROTEIN NYNRIN-LIKE"/>
    <property type="match status" value="1"/>
</dbReference>
<keyword evidence="6" id="KW-1185">Reference proteome</keyword>
<evidence type="ECO:0000256" key="2">
    <source>
        <dbReference type="SAM" id="MobiDB-lite"/>
    </source>
</evidence>
<dbReference type="Gene3D" id="2.40.50.40">
    <property type="match status" value="1"/>
</dbReference>
<dbReference type="PROSITE" id="PS50013">
    <property type="entry name" value="CHROMO_2"/>
    <property type="match status" value="1"/>
</dbReference>
<evidence type="ECO:0000256" key="1">
    <source>
        <dbReference type="ARBA" id="ARBA00022884"/>
    </source>
</evidence>
<accession>A0A8H6XSS8</accession>
<reference evidence="5" key="1">
    <citation type="submission" date="2020-05" db="EMBL/GenBank/DDBJ databases">
        <title>Mycena genomes resolve the evolution of fungal bioluminescence.</title>
        <authorList>
            <person name="Tsai I.J."/>
        </authorList>
    </citation>
    <scope>NUCLEOTIDE SEQUENCE</scope>
    <source>
        <strain evidence="5">CCC161011</strain>
    </source>
</reference>
<dbReference type="PANTHER" id="PTHR37984">
    <property type="entry name" value="PROTEIN CBG26694"/>
    <property type="match status" value="1"/>
</dbReference>
<dbReference type="GO" id="GO:0015074">
    <property type="term" value="P:DNA integration"/>
    <property type="evidence" value="ECO:0007669"/>
    <property type="project" value="InterPro"/>
</dbReference>
<dbReference type="Pfam" id="PF00385">
    <property type="entry name" value="Chromo"/>
    <property type="match status" value="1"/>
</dbReference>
<evidence type="ECO:0000259" key="3">
    <source>
        <dbReference type="PROSITE" id="PS50013"/>
    </source>
</evidence>
<dbReference type="AlphaFoldDB" id="A0A8H6XSS8"/>
<dbReference type="EMBL" id="JACAZI010000013">
    <property type="protein sequence ID" value="KAF7345784.1"/>
    <property type="molecule type" value="Genomic_DNA"/>
</dbReference>
<dbReference type="Proteomes" id="UP000620124">
    <property type="component" value="Unassembled WGS sequence"/>
</dbReference>
<dbReference type="PROSITE" id="PS50994">
    <property type="entry name" value="INTEGRASE"/>
    <property type="match status" value="1"/>
</dbReference>
<dbReference type="CDD" id="cd00024">
    <property type="entry name" value="CD_CSD"/>
    <property type="match status" value="1"/>
</dbReference>
<name>A0A8H6XSS8_9AGAR</name>
<dbReference type="GO" id="GO:0003723">
    <property type="term" value="F:RNA binding"/>
    <property type="evidence" value="ECO:0007669"/>
    <property type="project" value="UniProtKB-KW"/>
</dbReference>
<protein>
    <submittedName>
        <fullName evidence="5">Transposon Tf2-12 polyprotein</fullName>
    </submittedName>
</protein>
<keyword evidence="1" id="KW-0694">RNA-binding</keyword>
<comment type="caution">
    <text evidence="5">The sequence shown here is derived from an EMBL/GenBank/DDBJ whole genome shotgun (WGS) entry which is preliminary data.</text>
</comment>